<feature type="domain" description="N-acetyltransferase" evidence="1">
    <location>
        <begin position="13"/>
        <end position="189"/>
    </location>
</feature>
<evidence type="ECO:0000313" key="3">
    <source>
        <dbReference type="Proteomes" id="UP001147148"/>
    </source>
</evidence>
<dbReference type="SUPFAM" id="SSF55729">
    <property type="entry name" value="Acyl-CoA N-acyltransferases (Nat)"/>
    <property type="match status" value="1"/>
</dbReference>
<organism evidence="2 3">
    <name type="scientific">Vagococcus proximus</name>
    <dbReference type="NCBI Taxonomy" id="2991417"/>
    <lineage>
        <taxon>Bacteria</taxon>
        <taxon>Bacillati</taxon>
        <taxon>Bacillota</taxon>
        <taxon>Bacilli</taxon>
        <taxon>Lactobacillales</taxon>
        <taxon>Enterococcaceae</taxon>
        <taxon>Vagococcus</taxon>
    </lineage>
</organism>
<dbReference type="EMBL" id="JAPDSH010000009">
    <property type="protein sequence ID" value="MDF0480711.1"/>
    <property type="molecule type" value="Genomic_DNA"/>
</dbReference>
<keyword evidence="3" id="KW-1185">Reference proteome</keyword>
<dbReference type="Pfam" id="PF00583">
    <property type="entry name" value="Acetyltransf_1"/>
    <property type="match status" value="1"/>
</dbReference>
<evidence type="ECO:0000259" key="1">
    <source>
        <dbReference type="PROSITE" id="PS51186"/>
    </source>
</evidence>
<gene>
    <name evidence="2" type="ORF">OL233_10505</name>
</gene>
<dbReference type="CDD" id="cd04301">
    <property type="entry name" value="NAT_SF"/>
    <property type="match status" value="1"/>
</dbReference>
<protein>
    <submittedName>
        <fullName evidence="2">GNAT family N-acetyltransferase</fullName>
    </submittedName>
</protein>
<dbReference type="PROSITE" id="PS51186">
    <property type="entry name" value="GNAT"/>
    <property type="match status" value="1"/>
</dbReference>
<dbReference type="Gene3D" id="3.40.630.30">
    <property type="match status" value="1"/>
</dbReference>
<dbReference type="InterPro" id="IPR016181">
    <property type="entry name" value="Acyl_CoA_acyltransferase"/>
</dbReference>
<sequence length="189" mass="22130">MIRIKKIEALGEKEIRLIFEAFISKWSRMIRPCHFQQFYQLYMELDQTEQVYGVFVQDKLAGVFGLSGSFVEPIQKRKKSFGLKNWRWYLGIKMLEESIPPNDCYLSFIAIAKKYRGKGIGHRCLAFIEEFAVEQPEITTVSLMVAVDNKKAVALYKNKGFKVIKQLDSWLTRGFLGERSWLKMIKELD</sequence>
<dbReference type="Proteomes" id="UP001147148">
    <property type="component" value="Unassembled WGS sequence"/>
</dbReference>
<reference evidence="2" key="1">
    <citation type="submission" date="2022-10" db="EMBL/GenBank/DDBJ databases">
        <title>Vagococcus sp. isolated from poultry meat.</title>
        <authorList>
            <person name="Johansson P."/>
            <person name="Bjorkroth J."/>
        </authorList>
    </citation>
    <scope>NUCLEOTIDE SEQUENCE</scope>
    <source>
        <strain evidence="2">PNs007</strain>
    </source>
</reference>
<name>A0ABT5X3Y3_9ENTE</name>
<dbReference type="RefSeq" id="WP_275472262.1">
    <property type="nucleotide sequence ID" value="NZ_JAPDSH010000009.1"/>
</dbReference>
<accession>A0ABT5X3Y3</accession>
<comment type="caution">
    <text evidence="2">The sequence shown here is derived from an EMBL/GenBank/DDBJ whole genome shotgun (WGS) entry which is preliminary data.</text>
</comment>
<dbReference type="InterPro" id="IPR000182">
    <property type="entry name" value="GNAT_dom"/>
</dbReference>
<evidence type="ECO:0000313" key="2">
    <source>
        <dbReference type="EMBL" id="MDF0480711.1"/>
    </source>
</evidence>
<proteinExistence type="predicted"/>